<dbReference type="GO" id="GO:0004364">
    <property type="term" value="F:glutathione transferase activity"/>
    <property type="evidence" value="ECO:0007669"/>
    <property type="project" value="InterPro"/>
</dbReference>
<dbReference type="GeneID" id="19897973"/>
<organism evidence="2 3">
    <name type="scientific">Coniosporium apollinis (strain CBS 100218)</name>
    <name type="common">Rock-inhabiting black yeast</name>
    <dbReference type="NCBI Taxonomy" id="1168221"/>
    <lineage>
        <taxon>Eukaryota</taxon>
        <taxon>Fungi</taxon>
        <taxon>Dikarya</taxon>
        <taxon>Ascomycota</taxon>
        <taxon>Pezizomycotina</taxon>
        <taxon>Dothideomycetes</taxon>
        <taxon>Dothideomycetes incertae sedis</taxon>
        <taxon>Coniosporium</taxon>
    </lineage>
</organism>
<dbReference type="eggNOG" id="KOG0406">
    <property type="taxonomic scope" value="Eukaryota"/>
</dbReference>
<keyword evidence="3" id="KW-1185">Reference proteome</keyword>
<dbReference type="RefSeq" id="XP_007776764.1">
    <property type="nucleotide sequence ID" value="XM_007778574.1"/>
</dbReference>
<dbReference type="InterPro" id="IPR005442">
    <property type="entry name" value="GST_omega"/>
</dbReference>
<dbReference type="HOGENOM" id="CLU_011226_9_1_1"/>
<evidence type="ECO:0000259" key="1">
    <source>
        <dbReference type="PROSITE" id="PS50404"/>
    </source>
</evidence>
<keyword evidence="2" id="KW-0808">Transferase</keyword>
<dbReference type="InterPro" id="IPR036249">
    <property type="entry name" value="Thioredoxin-like_sf"/>
</dbReference>
<evidence type="ECO:0000313" key="3">
    <source>
        <dbReference type="Proteomes" id="UP000016924"/>
    </source>
</evidence>
<dbReference type="InterPro" id="IPR036282">
    <property type="entry name" value="Glutathione-S-Trfase_C_sf"/>
</dbReference>
<dbReference type="PRINTS" id="PR01625">
    <property type="entry name" value="GSTRNSFRASEO"/>
</dbReference>
<reference evidence="3" key="1">
    <citation type="submission" date="2012-06" db="EMBL/GenBank/DDBJ databases">
        <title>The genome sequence of Coniosporium apollinis CBS 100218.</title>
        <authorList>
            <consortium name="The Broad Institute Genome Sequencing Platform"/>
            <person name="Cuomo C."/>
            <person name="Gorbushina A."/>
            <person name="Noack S."/>
            <person name="Walker B."/>
            <person name="Young S.K."/>
            <person name="Zeng Q."/>
            <person name="Gargeya S."/>
            <person name="Fitzgerald M."/>
            <person name="Haas B."/>
            <person name="Abouelleil A."/>
            <person name="Alvarado L."/>
            <person name="Arachchi H.M."/>
            <person name="Berlin A.M."/>
            <person name="Chapman S.B."/>
            <person name="Goldberg J."/>
            <person name="Griggs A."/>
            <person name="Gujja S."/>
            <person name="Hansen M."/>
            <person name="Howarth C."/>
            <person name="Imamovic A."/>
            <person name="Larimer J."/>
            <person name="McCowan C."/>
            <person name="Montmayeur A."/>
            <person name="Murphy C."/>
            <person name="Neiman D."/>
            <person name="Pearson M."/>
            <person name="Priest M."/>
            <person name="Roberts A."/>
            <person name="Saif S."/>
            <person name="Shea T."/>
            <person name="Sisk P."/>
            <person name="Sykes S."/>
            <person name="Wortman J."/>
            <person name="Nusbaum C."/>
            <person name="Birren B."/>
        </authorList>
    </citation>
    <scope>NUCLEOTIDE SEQUENCE [LARGE SCALE GENOMIC DNA]</scope>
    <source>
        <strain evidence="3">CBS 100218</strain>
    </source>
</reference>
<dbReference type="PANTHER" id="PTHR43968">
    <property type="match status" value="1"/>
</dbReference>
<dbReference type="SFLD" id="SFLDS00019">
    <property type="entry name" value="Glutathione_Transferase_(cytos"/>
    <property type="match status" value="1"/>
</dbReference>
<dbReference type="SUPFAM" id="SSF47616">
    <property type="entry name" value="GST C-terminal domain-like"/>
    <property type="match status" value="1"/>
</dbReference>
<dbReference type="OrthoDB" id="4951845at2759"/>
<dbReference type="InterPro" id="IPR050983">
    <property type="entry name" value="GST_Omega/HSP26"/>
</dbReference>
<dbReference type="CDD" id="cd00299">
    <property type="entry name" value="GST_C_family"/>
    <property type="match status" value="1"/>
</dbReference>
<dbReference type="SFLD" id="SFLDG00358">
    <property type="entry name" value="Main_(cytGST)"/>
    <property type="match status" value="1"/>
</dbReference>
<dbReference type="PANTHER" id="PTHR43968:SF6">
    <property type="entry name" value="GLUTATHIONE S-TRANSFERASE OMEGA"/>
    <property type="match status" value="1"/>
</dbReference>
<dbReference type="GO" id="GO:0005737">
    <property type="term" value="C:cytoplasm"/>
    <property type="evidence" value="ECO:0007669"/>
    <property type="project" value="InterPro"/>
</dbReference>
<protein>
    <submittedName>
        <fullName evidence="2">Glutathione S-transferase</fullName>
    </submittedName>
</protein>
<proteinExistence type="predicted"/>
<feature type="domain" description="GST N-terminal" evidence="1">
    <location>
        <begin position="33"/>
        <end position="111"/>
    </location>
</feature>
<dbReference type="GO" id="GO:0098754">
    <property type="term" value="P:detoxification"/>
    <property type="evidence" value="ECO:0007669"/>
    <property type="project" value="UniProtKB-ARBA"/>
</dbReference>
<dbReference type="PROSITE" id="PS50404">
    <property type="entry name" value="GST_NTER"/>
    <property type="match status" value="1"/>
</dbReference>
<dbReference type="SUPFAM" id="SSF52833">
    <property type="entry name" value="Thioredoxin-like"/>
    <property type="match status" value="1"/>
</dbReference>
<dbReference type="OMA" id="FGACFCP"/>
<dbReference type="InterPro" id="IPR040079">
    <property type="entry name" value="Glutathione_S-Trfase"/>
</dbReference>
<evidence type="ECO:0000313" key="2">
    <source>
        <dbReference type="EMBL" id="EON61447.1"/>
    </source>
</evidence>
<accession>R7YHR2</accession>
<dbReference type="InterPro" id="IPR004045">
    <property type="entry name" value="Glutathione_S-Trfase_N"/>
</dbReference>
<dbReference type="Proteomes" id="UP000016924">
    <property type="component" value="Unassembled WGS sequence"/>
</dbReference>
<dbReference type="STRING" id="1168221.R7YHR2"/>
<dbReference type="AlphaFoldDB" id="R7YHR2"/>
<dbReference type="EMBL" id="JH767555">
    <property type="protein sequence ID" value="EON61447.1"/>
    <property type="molecule type" value="Genomic_DNA"/>
</dbReference>
<dbReference type="Gene3D" id="3.40.30.10">
    <property type="entry name" value="Glutaredoxin"/>
    <property type="match status" value="1"/>
</dbReference>
<gene>
    <name evidence="2" type="ORF">W97_00662</name>
</gene>
<dbReference type="Pfam" id="PF13410">
    <property type="entry name" value="GST_C_2"/>
    <property type="match status" value="1"/>
</dbReference>
<dbReference type="CDD" id="cd00570">
    <property type="entry name" value="GST_N_family"/>
    <property type="match status" value="1"/>
</dbReference>
<name>R7YHR2_CONA1</name>
<sequence length="264" mass="30416">MADTNKQSSEKKEYHKKATGNALTTVKNHSKENDLKLYGSCFCPFVQRVWISLEVKQIPYQYIEVDPYKKPDLLLQINPRGLVPALRHGDWGCYESTVLMEYLEDLSEGQSLLPPQPKTRAHSRLWSDHINRHIIPSFYRFLQEQDQQKQVTLADELKTEIGKIVDVADPTGPFFLGAGISFVDIQMAPWVVRLNRVLKPYRGWPEPEPDSRWAKWVKAIEENEHVRATTSTDELYLDSYERYAENRPNTSQVANSVNSGRGLP</sequence>
<dbReference type="Pfam" id="PF13417">
    <property type="entry name" value="GST_N_3"/>
    <property type="match status" value="1"/>
</dbReference>
<dbReference type="Gene3D" id="1.20.1050.10">
    <property type="match status" value="1"/>
</dbReference>